<evidence type="ECO:0000313" key="1">
    <source>
        <dbReference type="EMBL" id="KAL1245709.1"/>
    </source>
</evidence>
<accession>A0ABR3L1R4</accession>
<organism evidence="1 2">
    <name type="scientific">Trichinella spiralis</name>
    <name type="common">Trichina worm</name>
    <dbReference type="NCBI Taxonomy" id="6334"/>
    <lineage>
        <taxon>Eukaryota</taxon>
        <taxon>Metazoa</taxon>
        <taxon>Ecdysozoa</taxon>
        <taxon>Nematoda</taxon>
        <taxon>Enoplea</taxon>
        <taxon>Dorylaimia</taxon>
        <taxon>Trichinellida</taxon>
        <taxon>Trichinellidae</taxon>
        <taxon>Trichinella</taxon>
    </lineage>
</organism>
<gene>
    <name evidence="1" type="ORF">TSPI_08485</name>
</gene>
<sequence>MCARMSVSLGQWRWISFLSTYSAAFSDDNNRLCIVLGEGRSVSGLSSCSICLHLTCSLPAPPFLHLFRQMLDEIHLAQVVFLPSHRACWWLASKTDQ</sequence>
<protein>
    <submittedName>
        <fullName evidence="1">Maturase</fullName>
    </submittedName>
</protein>
<keyword evidence="2" id="KW-1185">Reference proteome</keyword>
<name>A0ABR3L1R4_TRISP</name>
<dbReference type="Proteomes" id="UP001558632">
    <property type="component" value="Unassembled WGS sequence"/>
</dbReference>
<proteinExistence type="predicted"/>
<reference evidence="1 2" key="1">
    <citation type="submission" date="2024-07" db="EMBL/GenBank/DDBJ databases">
        <title>Enhanced genomic and transcriptomic resources for Trichinella pseudospiralis and T. spiralis underpin the discovery of pronounced molecular differences between stages and species.</title>
        <authorList>
            <person name="Pasi K.K."/>
            <person name="La Rosa G."/>
            <person name="Gomez-Morales M.A."/>
            <person name="Tosini F."/>
            <person name="Sumanam S."/>
            <person name="Young N.D."/>
            <person name="Chang B.C."/>
            <person name="Robin G.B."/>
        </authorList>
    </citation>
    <scope>NUCLEOTIDE SEQUENCE [LARGE SCALE GENOMIC DNA]</scope>
    <source>
        <strain evidence="1">ISS534</strain>
    </source>
</reference>
<evidence type="ECO:0000313" key="2">
    <source>
        <dbReference type="Proteomes" id="UP001558632"/>
    </source>
</evidence>
<dbReference type="EMBL" id="JBEUSY010000068">
    <property type="protein sequence ID" value="KAL1245709.1"/>
    <property type="molecule type" value="Genomic_DNA"/>
</dbReference>
<comment type="caution">
    <text evidence="1">The sequence shown here is derived from an EMBL/GenBank/DDBJ whole genome shotgun (WGS) entry which is preliminary data.</text>
</comment>